<keyword evidence="1" id="KW-1133">Transmembrane helix</keyword>
<sequence length="93" mass="10668">MLMFKAISKQETRRMQLVGIPMFITVLFCFITMGTLWSILFLFVALIPYSFFYTKAYVVVAARSSSPPGWRFYTGMVLVQLLFIALLVARARA</sequence>
<gene>
    <name evidence="2" type="ORF">ACFYG5_15965</name>
</gene>
<protein>
    <submittedName>
        <fullName evidence="2">Uncharacterized protein</fullName>
    </submittedName>
</protein>
<evidence type="ECO:0000313" key="2">
    <source>
        <dbReference type="EMBL" id="XIA18041.1"/>
    </source>
</evidence>
<dbReference type="RefSeq" id="WP_395120838.1">
    <property type="nucleotide sequence ID" value="NZ_CP170721.1"/>
</dbReference>
<proteinExistence type="predicted"/>
<feature type="transmembrane region" description="Helical" evidence="1">
    <location>
        <begin position="70"/>
        <end position="89"/>
    </location>
</feature>
<name>A0AB74UTN8_9GAMM</name>
<dbReference type="AlphaFoldDB" id="A0AB74UTN8"/>
<accession>A0AB74UTN8</accession>
<organism evidence="2">
    <name type="scientific">Rhodanobacter sp. FW102-FHT14D07</name>
    <dbReference type="NCBI Taxonomy" id="3351462"/>
    <lineage>
        <taxon>Bacteria</taxon>
        <taxon>Pseudomonadati</taxon>
        <taxon>Pseudomonadota</taxon>
        <taxon>Gammaproteobacteria</taxon>
        <taxon>Lysobacterales</taxon>
        <taxon>Rhodanobacteraceae</taxon>
        <taxon>Rhodanobacter</taxon>
    </lineage>
</organism>
<keyword evidence="1" id="KW-0472">Membrane</keyword>
<keyword evidence="1" id="KW-0812">Transmembrane</keyword>
<reference evidence="2" key="1">
    <citation type="submission" date="2024-10" db="EMBL/GenBank/DDBJ databases">
        <authorList>
            <person name="Lesea H.P."/>
            <person name="Kuehl J.V."/>
            <person name="Chandonia J.-M."/>
        </authorList>
    </citation>
    <scope>NUCLEOTIDE SEQUENCE</scope>
    <source>
        <strain evidence="2">FW102-FHT14D07</strain>
    </source>
</reference>
<dbReference type="EMBL" id="CP170721">
    <property type="protein sequence ID" value="XIA18041.1"/>
    <property type="molecule type" value="Genomic_DNA"/>
</dbReference>
<evidence type="ECO:0000256" key="1">
    <source>
        <dbReference type="SAM" id="Phobius"/>
    </source>
</evidence>
<feature type="transmembrane region" description="Helical" evidence="1">
    <location>
        <begin position="20"/>
        <end position="50"/>
    </location>
</feature>